<dbReference type="InterPro" id="IPR000150">
    <property type="entry name" value="Cof"/>
</dbReference>
<dbReference type="OrthoDB" id="9806027at2"/>
<accession>A0A2N5HEA6</accession>
<dbReference type="GO" id="GO:0000287">
    <property type="term" value="F:magnesium ion binding"/>
    <property type="evidence" value="ECO:0007669"/>
    <property type="project" value="TreeGrafter"/>
</dbReference>
<dbReference type="EMBL" id="PGVE01000050">
    <property type="protein sequence ID" value="PLS03858.1"/>
    <property type="molecule type" value="Genomic_DNA"/>
</dbReference>
<gene>
    <name evidence="1" type="ORF">CVD27_12995</name>
</gene>
<dbReference type="SFLD" id="SFLDS00003">
    <property type="entry name" value="Haloacid_Dehalogenase"/>
    <property type="match status" value="1"/>
</dbReference>
<dbReference type="SFLD" id="SFLDG01140">
    <property type="entry name" value="C2.B:_Phosphomannomutase_and_P"/>
    <property type="match status" value="1"/>
</dbReference>
<dbReference type="SFLD" id="SFLDG01144">
    <property type="entry name" value="C2.B.4:_PGP_Like"/>
    <property type="match status" value="1"/>
</dbReference>
<sequence length="284" mass="30993">MIKCIASDMDGTLLNSMQQISEENKRAILKAQAEGIEFVVATGRSYQEATYVLSEAGLTCPVICVNGAEVRSKEGEVLSSTPISKSLAREVAAKLSEHDVYYEIYTDKGAYTIDPDKAVSILVDIVVSANPEVDPEEIRSAAGARIRDGLIHQIEDYELLFSDENFLIYKVLAFCFDRNKLQAAGEDLKDFTELDITSSGHENLEITNKHAQKGLALEAFVKEKGIDLAETMAIGDNLNDVSMFERAGRSVAMGNASYEIKALCDVMTAANDEHGVAQAILEVL</sequence>
<protein>
    <submittedName>
        <fullName evidence="1">Cof-type HAD-IIB family hydrolase</fullName>
    </submittedName>
</protein>
<dbReference type="Gene3D" id="3.40.50.1000">
    <property type="entry name" value="HAD superfamily/HAD-like"/>
    <property type="match status" value="1"/>
</dbReference>
<reference evidence="1 2" key="1">
    <citation type="submission" date="2017-11" db="EMBL/GenBank/DDBJ databases">
        <title>Comparitive Functional Genomics of Dry Heat Resistant strains isolated from the Viking Spacecraft.</title>
        <authorList>
            <person name="Seuylemezian A."/>
            <person name="Cooper K."/>
            <person name="Vaishampayan P."/>
        </authorList>
    </citation>
    <scope>NUCLEOTIDE SEQUENCE [LARGE SCALE GENOMIC DNA]</scope>
    <source>
        <strain evidence="1 2">V32-6</strain>
    </source>
</reference>
<organism evidence="1 2">
    <name type="scientific">Neobacillus cucumis</name>
    <dbReference type="NCBI Taxonomy" id="1740721"/>
    <lineage>
        <taxon>Bacteria</taxon>
        <taxon>Bacillati</taxon>
        <taxon>Bacillota</taxon>
        <taxon>Bacilli</taxon>
        <taxon>Bacillales</taxon>
        <taxon>Bacillaceae</taxon>
        <taxon>Neobacillus</taxon>
    </lineage>
</organism>
<dbReference type="NCBIfam" id="TIGR00099">
    <property type="entry name" value="Cof-subfamily"/>
    <property type="match status" value="1"/>
</dbReference>
<name>A0A2N5HEA6_9BACI</name>
<dbReference type="NCBIfam" id="TIGR01484">
    <property type="entry name" value="HAD-SF-IIB"/>
    <property type="match status" value="1"/>
</dbReference>
<keyword evidence="1" id="KW-0378">Hydrolase</keyword>
<dbReference type="Pfam" id="PF08282">
    <property type="entry name" value="Hydrolase_3"/>
    <property type="match status" value="1"/>
</dbReference>
<dbReference type="PANTHER" id="PTHR10000">
    <property type="entry name" value="PHOSPHOSERINE PHOSPHATASE"/>
    <property type="match status" value="1"/>
</dbReference>
<evidence type="ECO:0000313" key="2">
    <source>
        <dbReference type="Proteomes" id="UP000234950"/>
    </source>
</evidence>
<dbReference type="RefSeq" id="WP_101648334.1">
    <property type="nucleotide sequence ID" value="NZ_PGVE01000050.1"/>
</dbReference>
<comment type="caution">
    <text evidence="1">The sequence shown here is derived from an EMBL/GenBank/DDBJ whole genome shotgun (WGS) entry which is preliminary data.</text>
</comment>
<dbReference type="InterPro" id="IPR036412">
    <property type="entry name" value="HAD-like_sf"/>
</dbReference>
<proteinExistence type="predicted"/>
<dbReference type="GO" id="GO:0005829">
    <property type="term" value="C:cytosol"/>
    <property type="evidence" value="ECO:0007669"/>
    <property type="project" value="TreeGrafter"/>
</dbReference>
<keyword evidence="2" id="KW-1185">Reference proteome</keyword>
<dbReference type="GO" id="GO:0016791">
    <property type="term" value="F:phosphatase activity"/>
    <property type="evidence" value="ECO:0007669"/>
    <property type="project" value="TreeGrafter"/>
</dbReference>
<dbReference type="AlphaFoldDB" id="A0A2N5HEA6"/>
<dbReference type="PANTHER" id="PTHR10000:SF55">
    <property type="entry name" value="5-AMINO-6-(5-PHOSPHO-D-RIBITYLAMINO)URACIL PHOSPHATASE YCSE"/>
    <property type="match status" value="1"/>
</dbReference>
<dbReference type="Proteomes" id="UP000234950">
    <property type="component" value="Unassembled WGS sequence"/>
</dbReference>
<dbReference type="InterPro" id="IPR023214">
    <property type="entry name" value="HAD_sf"/>
</dbReference>
<dbReference type="SUPFAM" id="SSF56784">
    <property type="entry name" value="HAD-like"/>
    <property type="match status" value="1"/>
</dbReference>
<dbReference type="InterPro" id="IPR006379">
    <property type="entry name" value="HAD-SF_hydro_IIB"/>
</dbReference>
<evidence type="ECO:0000313" key="1">
    <source>
        <dbReference type="EMBL" id="PLS03858.1"/>
    </source>
</evidence>
<dbReference type="CDD" id="cd07516">
    <property type="entry name" value="HAD_Pase"/>
    <property type="match status" value="1"/>
</dbReference>
<dbReference type="Gene3D" id="3.30.1240.10">
    <property type="match status" value="1"/>
</dbReference>
<dbReference type="PROSITE" id="PS01229">
    <property type="entry name" value="COF_2"/>
    <property type="match status" value="1"/>
</dbReference>